<feature type="non-terminal residue" evidence="1">
    <location>
        <position position="93"/>
    </location>
</feature>
<accession>A0AAN7CD80</accession>
<proteinExistence type="predicted"/>
<evidence type="ECO:0000313" key="2">
    <source>
        <dbReference type="Proteomes" id="UP001303760"/>
    </source>
</evidence>
<keyword evidence="2" id="KW-1185">Reference proteome</keyword>
<protein>
    <submittedName>
        <fullName evidence="1">Uncharacterized protein</fullName>
    </submittedName>
</protein>
<comment type="caution">
    <text evidence="1">The sequence shown here is derived from an EMBL/GenBank/DDBJ whole genome shotgun (WGS) entry which is preliminary data.</text>
</comment>
<dbReference type="Proteomes" id="UP001303760">
    <property type="component" value="Unassembled WGS sequence"/>
</dbReference>
<reference evidence="1" key="2">
    <citation type="submission" date="2023-05" db="EMBL/GenBank/DDBJ databases">
        <authorList>
            <consortium name="Lawrence Berkeley National Laboratory"/>
            <person name="Steindorff A."/>
            <person name="Hensen N."/>
            <person name="Bonometti L."/>
            <person name="Westerberg I."/>
            <person name="Brannstrom I.O."/>
            <person name="Guillou S."/>
            <person name="Cros-Aarteil S."/>
            <person name="Calhoun S."/>
            <person name="Haridas S."/>
            <person name="Kuo A."/>
            <person name="Mondo S."/>
            <person name="Pangilinan J."/>
            <person name="Riley R."/>
            <person name="Labutti K."/>
            <person name="Andreopoulos B."/>
            <person name="Lipzen A."/>
            <person name="Chen C."/>
            <person name="Yanf M."/>
            <person name="Daum C."/>
            <person name="Ng V."/>
            <person name="Clum A."/>
            <person name="Ohm R."/>
            <person name="Martin F."/>
            <person name="Silar P."/>
            <person name="Natvig D."/>
            <person name="Lalanne C."/>
            <person name="Gautier V."/>
            <person name="Ament-Velasquez S.L."/>
            <person name="Kruys A."/>
            <person name="Hutchinson M.I."/>
            <person name="Powell A.J."/>
            <person name="Barry K."/>
            <person name="Miller A.N."/>
            <person name="Grigoriev I.V."/>
            <person name="Debuchy R."/>
            <person name="Gladieux P."/>
            <person name="Thoren M.H."/>
            <person name="Johannesson H."/>
        </authorList>
    </citation>
    <scope>NUCLEOTIDE SEQUENCE</scope>
    <source>
        <strain evidence="1">CBS 532.94</strain>
    </source>
</reference>
<sequence>MSRQSHYSTPKRARIRGTIEYLESRRIPHFKSDVFRFFGASHRSGWRALAEPEEQGDRTFHSAFAETQGRKKKISDEDLAVIERFIDSNGFDG</sequence>
<name>A0AAN7CD80_9PEZI</name>
<dbReference type="AlphaFoldDB" id="A0AAN7CD80"/>
<reference evidence="1" key="1">
    <citation type="journal article" date="2023" name="Mol. Phylogenet. Evol.">
        <title>Genome-scale phylogeny and comparative genomics of the fungal order Sordariales.</title>
        <authorList>
            <person name="Hensen N."/>
            <person name="Bonometti L."/>
            <person name="Westerberg I."/>
            <person name="Brannstrom I.O."/>
            <person name="Guillou S."/>
            <person name="Cros-Aarteil S."/>
            <person name="Calhoun S."/>
            <person name="Haridas S."/>
            <person name="Kuo A."/>
            <person name="Mondo S."/>
            <person name="Pangilinan J."/>
            <person name="Riley R."/>
            <person name="LaButti K."/>
            <person name="Andreopoulos B."/>
            <person name="Lipzen A."/>
            <person name="Chen C."/>
            <person name="Yan M."/>
            <person name="Daum C."/>
            <person name="Ng V."/>
            <person name="Clum A."/>
            <person name="Steindorff A."/>
            <person name="Ohm R.A."/>
            <person name="Martin F."/>
            <person name="Silar P."/>
            <person name="Natvig D.O."/>
            <person name="Lalanne C."/>
            <person name="Gautier V."/>
            <person name="Ament-Velasquez S.L."/>
            <person name="Kruys A."/>
            <person name="Hutchinson M.I."/>
            <person name="Powell A.J."/>
            <person name="Barry K."/>
            <person name="Miller A.N."/>
            <person name="Grigoriev I.V."/>
            <person name="Debuchy R."/>
            <person name="Gladieux P."/>
            <person name="Hiltunen Thoren M."/>
            <person name="Johannesson H."/>
        </authorList>
    </citation>
    <scope>NUCLEOTIDE SEQUENCE</scope>
    <source>
        <strain evidence="1">CBS 532.94</strain>
    </source>
</reference>
<evidence type="ECO:0000313" key="1">
    <source>
        <dbReference type="EMBL" id="KAK4239878.1"/>
    </source>
</evidence>
<dbReference type="EMBL" id="MU860053">
    <property type="protein sequence ID" value="KAK4239878.1"/>
    <property type="molecule type" value="Genomic_DNA"/>
</dbReference>
<gene>
    <name evidence="1" type="ORF">C8A03DRAFT_32073</name>
</gene>
<organism evidence="1 2">
    <name type="scientific">Achaetomium macrosporum</name>
    <dbReference type="NCBI Taxonomy" id="79813"/>
    <lineage>
        <taxon>Eukaryota</taxon>
        <taxon>Fungi</taxon>
        <taxon>Dikarya</taxon>
        <taxon>Ascomycota</taxon>
        <taxon>Pezizomycotina</taxon>
        <taxon>Sordariomycetes</taxon>
        <taxon>Sordariomycetidae</taxon>
        <taxon>Sordariales</taxon>
        <taxon>Chaetomiaceae</taxon>
        <taxon>Achaetomium</taxon>
    </lineage>
</organism>